<dbReference type="EMBL" id="FNXT01000665">
    <property type="protein sequence ID" value="SZX65813.1"/>
    <property type="molecule type" value="Genomic_DNA"/>
</dbReference>
<proteinExistence type="predicted"/>
<evidence type="ECO:0008006" key="3">
    <source>
        <dbReference type="Google" id="ProtNLM"/>
    </source>
</evidence>
<evidence type="ECO:0000313" key="2">
    <source>
        <dbReference type="Proteomes" id="UP000256970"/>
    </source>
</evidence>
<dbReference type="Proteomes" id="UP000256970">
    <property type="component" value="Unassembled WGS sequence"/>
</dbReference>
<keyword evidence="2" id="KW-1185">Reference proteome</keyword>
<reference evidence="1 2" key="1">
    <citation type="submission" date="2016-10" db="EMBL/GenBank/DDBJ databases">
        <authorList>
            <person name="Cai Z."/>
        </authorList>
    </citation>
    <scope>NUCLEOTIDE SEQUENCE [LARGE SCALE GENOMIC DNA]</scope>
</reference>
<organism evidence="1 2">
    <name type="scientific">Tetradesmus obliquus</name>
    <name type="common">Green alga</name>
    <name type="synonym">Acutodesmus obliquus</name>
    <dbReference type="NCBI Taxonomy" id="3088"/>
    <lineage>
        <taxon>Eukaryota</taxon>
        <taxon>Viridiplantae</taxon>
        <taxon>Chlorophyta</taxon>
        <taxon>core chlorophytes</taxon>
        <taxon>Chlorophyceae</taxon>
        <taxon>CS clade</taxon>
        <taxon>Sphaeropleales</taxon>
        <taxon>Scenedesmaceae</taxon>
        <taxon>Tetradesmus</taxon>
    </lineage>
</organism>
<protein>
    <recommendedName>
        <fullName evidence="3">MYND-type domain-containing protein</fullName>
    </recommendedName>
</protein>
<sequence length="101" mass="10606">MPADVLLQLREEQAAAAALLHSLRGDAAAAGTDMQAAGLPRQLRAFAQAVEARVPLSSACNNPGCVSLAQRSELLLVKGASCRCARCRAARYCSKACQVEH</sequence>
<dbReference type="AlphaFoldDB" id="A0A383VLL3"/>
<gene>
    <name evidence="1" type="ORF">BQ4739_LOCUS6279</name>
</gene>
<evidence type="ECO:0000313" key="1">
    <source>
        <dbReference type="EMBL" id="SZX65813.1"/>
    </source>
</evidence>
<name>A0A383VLL3_TETOB</name>
<dbReference type="Gene3D" id="6.10.140.2220">
    <property type="match status" value="1"/>
</dbReference>
<accession>A0A383VLL3</accession>